<dbReference type="Gene3D" id="1.20.1250.20">
    <property type="entry name" value="MFS general substrate transporter like domains"/>
    <property type="match status" value="1"/>
</dbReference>
<dbReference type="PROSITE" id="PS50850">
    <property type="entry name" value="MFS"/>
    <property type="match status" value="1"/>
</dbReference>
<feature type="transmembrane region" description="Helical" evidence="8">
    <location>
        <begin position="310"/>
        <end position="330"/>
    </location>
</feature>
<proteinExistence type="inferred from homology"/>
<dbReference type="Gene3D" id="1.20.1720.10">
    <property type="entry name" value="Multidrug resistance protein D"/>
    <property type="match status" value="1"/>
</dbReference>
<dbReference type="CDD" id="cd17503">
    <property type="entry name" value="MFS_LmrB_MDR_like"/>
    <property type="match status" value="1"/>
</dbReference>
<comment type="subcellular location">
    <subcellularLocation>
        <location evidence="1">Cell membrane</location>
        <topology evidence="1">Multi-pass membrane protein</topology>
    </subcellularLocation>
</comment>
<evidence type="ECO:0000259" key="9">
    <source>
        <dbReference type="PROSITE" id="PS50850"/>
    </source>
</evidence>
<dbReference type="PANTHER" id="PTHR42718">
    <property type="entry name" value="MAJOR FACILITATOR SUPERFAMILY MULTIDRUG TRANSPORTER MFSC"/>
    <property type="match status" value="1"/>
</dbReference>
<keyword evidence="5 8" id="KW-0812">Transmembrane</keyword>
<feature type="transmembrane region" description="Helical" evidence="8">
    <location>
        <begin position="407"/>
        <end position="425"/>
    </location>
</feature>
<feature type="transmembrane region" description="Helical" evidence="8">
    <location>
        <begin position="373"/>
        <end position="395"/>
    </location>
</feature>
<feature type="transmembrane region" description="Helical" evidence="8">
    <location>
        <begin position="342"/>
        <end position="361"/>
    </location>
</feature>
<comment type="similarity">
    <text evidence="2">Belongs to the major facilitator superfamily. EmrB family.</text>
</comment>
<feature type="transmembrane region" description="Helical" evidence="8">
    <location>
        <begin position="61"/>
        <end position="81"/>
    </location>
</feature>
<feature type="transmembrane region" description="Helical" evidence="8">
    <location>
        <begin position="242"/>
        <end position="262"/>
    </location>
</feature>
<dbReference type="PANTHER" id="PTHR42718:SF9">
    <property type="entry name" value="MAJOR FACILITATOR SUPERFAMILY MULTIDRUG TRANSPORTER MFSC"/>
    <property type="match status" value="1"/>
</dbReference>
<dbReference type="InterPro" id="IPR036259">
    <property type="entry name" value="MFS_trans_sf"/>
</dbReference>
<dbReference type="InterPro" id="IPR011701">
    <property type="entry name" value="MFS"/>
</dbReference>
<dbReference type="EMBL" id="CP159578">
    <property type="protein sequence ID" value="XCJ80151.1"/>
    <property type="molecule type" value="Genomic_DNA"/>
</dbReference>
<keyword evidence="3" id="KW-0813">Transport</keyword>
<evidence type="ECO:0000256" key="2">
    <source>
        <dbReference type="ARBA" id="ARBA00008537"/>
    </source>
</evidence>
<evidence type="ECO:0000313" key="10">
    <source>
        <dbReference type="EMBL" id="XCJ80151.1"/>
    </source>
</evidence>
<evidence type="ECO:0000256" key="5">
    <source>
        <dbReference type="ARBA" id="ARBA00022692"/>
    </source>
</evidence>
<evidence type="ECO:0000256" key="8">
    <source>
        <dbReference type="SAM" id="Phobius"/>
    </source>
</evidence>
<evidence type="ECO:0000256" key="7">
    <source>
        <dbReference type="ARBA" id="ARBA00023136"/>
    </source>
</evidence>
<protein>
    <submittedName>
        <fullName evidence="10">DHA2 family efflux MFS transporter permease subunit</fullName>
    </submittedName>
</protein>
<keyword evidence="7 8" id="KW-0472">Membrane</keyword>
<feature type="transmembrane region" description="Helical" evidence="8">
    <location>
        <begin position="22"/>
        <end position="41"/>
    </location>
</feature>
<feature type="domain" description="Major facilitator superfamily (MFS) profile" evidence="9">
    <location>
        <begin position="23"/>
        <end position="516"/>
    </location>
</feature>
<feature type="transmembrane region" description="Helical" evidence="8">
    <location>
        <begin position="209"/>
        <end position="230"/>
    </location>
</feature>
<accession>A0AB74UH99</accession>
<gene>
    <name evidence="10" type="ORF">ABV408_02975</name>
</gene>
<dbReference type="InterPro" id="IPR020846">
    <property type="entry name" value="MFS_dom"/>
</dbReference>
<dbReference type="SUPFAM" id="SSF103473">
    <property type="entry name" value="MFS general substrate transporter"/>
    <property type="match status" value="1"/>
</dbReference>
<dbReference type="Pfam" id="PF07690">
    <property type="entry name" value="MFS_1"/>
    <property type="match status" value="1"/>
</dbReference>
<feature type="transmembrane region" description="Helical" evidence="8">
    <location>
        <begin position="88"/>
        <end position="108"/>
    </location>
</feature>
<keyword evidence="6 8" id="KW-1133">Transmembrane helix</keyword>
<feature type="transmembrane region" description="Helical" evidence="8">
    <location>
        <begin position="114"/>
        <end position="138"/>
    </location>
</feature>
<evidence type="ECO:0000256" key="6">
    <source>
        <dbReference type="ARBA" id="ARBA00022989"/>
    </source>
</evidence>
<dbReference type="InterPro" id="IPR004638">
    <property type="entry name" value="EmrB-like"/>
</dbReference>
<feature type="transmembrane region" description="Helical" evidence="8">
    <location>
        <begin position="283"/>
        <end position="304"/>
    </location>
</feature>
<feature type="transmembrane region" description="Helical" evidence="8">
    <location>
        <begin position="493"/>
        <end position="511"/>
    </location>
</feature>
<evidence type="ECO:0000256" key="1">
    <source>
        <dbReference type="ARBA" id="ARBA00004651"/>
    </source>
</evidence>
<feature type="transmembrane region" description="Helical" evidence="8">
    <location>
        <begin position="175"/>
        <end position="197"/>
    </location>
</feature>
<dbReference type="RefSeq" id="WP_353980992.1">
    <property type="nucleotide sequence ID" value="NZ_CP159578.1"/>
</dbReference>
<evidence type="ECO:0000256" key="3">
    <source>
        <dbReference type="ARBA" id="ARBA00022448"/>
    </source>
</evidence>
<dbReference type="NCBIfam" id="TIGR00711">
    <property type="entry name" value="efflux_EmrB"/>
    <property type="match status" value="1"/>
</dbReference>
<evidence type="ECO:0000256" key="4">
    <source>
        <dbReference type="ARBA" id="ARBA00022475"/>
    </source>
</evidence>
<dbReference type="GO" id="GO:0022857">
    <property type="term" value="F:transmembrane transporter activity"/>
    <property type="evidence" value="ECO:0007669"/>
    <property type="project" value="InterPro"/>
</dbReference>
<name>A0AB74UH99_9GAMM</name>
<dbReference type="AlphaFoldDB" id="A0AB74UH99"/>
<sequence length="516" mass="56243">MSEVAPPANGGPQEMPSWHHRFGFVAAVFGMFMAILDIQIVASSLNEIQAGVSASSDEISWIQTSYLIAEIIMIPLSGVLMRWLSTRVAFVISCAGFTLASLGCALATSIDQLIVLRAIQGFMGGAMIPLTQAVSFSLFPRRAMGTVQGIIGMVVTLAPSIGPTVGGYLTEIFSWHWLFLVNVIPGIFVTLAVWRFLDVDEGDASVAKRLDFTGLILIALFLGSLEFVLEEGPGDDWFSSELIVWMTLLCVASCIGFFWRVLTCEHPIVDLRAFKNLNFSVGTGLVFVVGIAMYGLVYLMPLFLGGVRGYSSLQIGEVMFVTGVAMFFTAPVVGRLTNSVDLRVLLFFGLLLVGIGTAMNSNLTSESGFWQFFWPQIVRGTGMIMCIIPASRIALGTLGPAELGNAAGLFSVMRNLGGAVGLAMLDTVRDWREDYHWNQLIPALDQGRLVVQQQIANYQSLLMGHVADPYHSAVAMLGQRIGVQTQVLAYNDIFLWMGCLYLISVPLVLLLKRIEH</sequence>
<keyword evidence="4" id="KW-1003">Cell membrane</keyword>
<organism evidence="10">
    <name type="scientific">Salinicola endophyticus</name>
    <dbReference type="NCBI Taxonomy" id="1949083"/>
    <lineage>
        <taxon>Bacteria</taxon>
        <taxon>Pseudomonadati</taxon>
        <taxon>Pseudomonadota</taxon>
        <taxon>Gammaproteobacteria</taxon>
        <taxon>Oceanospirillales</taxon>
        <taxon>Halomonadaceae</taxon>
        <taxon>Salinicola</taxon>
    </lineage>
</organism>
<dbReference type="GO" id="GO:0005886">
    <property type="term" value="C:plasma membrane"/>
    <property type="evidence" value="ECO:0007669"/>
    <property type="project" value="UniProtKB-SubCell"/>
</dbReference>
<reference evidence="10" key="1">
    <citation type="submission" date="2024-06" db="EMBL/GenBank/DDBJ databases">
        <title>Complete genome of Salinicola endophyticus HNIBRBA4755.</title>
        <authorList>
            <person name="Shin S.Y."/>
            <person name="Kang H."/>
            <person name="Song J."/>
        </authorList>
    </citation>
    <scope>NUCLEOTIDE SEQUENCE</scope>
    <source>
        <strain evidence="10">HNIBRBA4755</strain>
    </source>
</reference>
<feature type="transmembrane region" description="Helical" evidence="8">
    <location>
        <begin position="150"/>
        <end position="169"/>
    </location>
</feature>